<dbReference type="EMBL" id="GBXM01082259">
    <property type="protein sequence ID" value="JAH26318.1"/>
    <property type="molecule type" value="Transcribed_RNA"/>
</dbReference>
<protein>
    <submittedName>
        <fullName evidence="1">Uncharacterized protein</fullName>
    </submittedName>
</protein>
<name>A0A0E9RDC1_ANGAN</name>
<evidence type="ECO:0000313" key="1">
    <source>
        <dbReference type="EMBL" id="JAH26318.1"/>
    </source>
</evidence>
<proteinExistence type="predicted"/>
<reference evidence="1" key="2">
    <citation type="journal article" date="2015" name="Fish Shellfish Immunol.">
        <title>Early steps in the European eel (Anguilla anguilla)-Vibrio vulnificus interaction in the gills: Role of the RtxA13 toxin.</title>
        <authorList>
            <person name="Callol A."/>
            <person name="Pajuelo D."/>
            <person name="Ebbesson L."/>
            <person name="Teles M."/>
            <person name="MacKenzie S."/>
            <person name="Amaro C."/>
        </authorList>
    </citation>
    <scope>NUCLEOTIDE SEQUENCE</scope>
</reference>
<dbReference type="AlphaFoldDB" id="A0A0E9RDC1"/>
<sequence length="16" mass="1859">MLLSLNIFFVVVVDHL</sequence>
<accession>A0A0E9RDC1</accession>
<reference evidence="1" key="1">
    <citation type="submission" date="2014-11" db="EMBL/GenBank/DDBJ databases">
        <authorList>
            <person name="Amaro Gonzalez C."/>
        </authorList>
    </citation>
    <scope>NUCLEOTIDE SEQUENCE</scope>
</reference>
<organism evidence="1">
    <name type="scientific">Anguilla anguilla</name>
    <name type="common">European freshwater eel</name>
    <name type="synonym">Muraena anguilla</name>
    <dbReference type="NCBI Taxonomy" id="7936"/>
    <lineage>
        <taxon>Eukaryota</taxon>
        <taxon>Metazoa</taxon>
        <taxon>Chordata</taxon>
        <taxon>Craniata</taxon>
        <taxon>Vertebrata</taxon>
        <taxon>Euteleostomi</taxon>
        <taxon>Actinopterygii</taxon>
        <taxon>Neopterygii</taxon>
        <taxon>Teleostei</taxon>
        <taxon>Anguilliformes</taxon>
        <taxon>Anguillidae</taxon>
        <taxon>Anguilla</taxon>
    </lineage>
</organism>